<name>A0A151J435_9HYME</name>
<sequence length="107" mass="12692">FRKGGGRSNKVDWRWKRKRIEEVEKFKYLGYTLQKNGGKEGHVKERMGKAAALLGQVWREEEIWKGLEKENLIIKGKTPEYMVREEIQRVKLRGRAGKRAWALSKYD</sequence>
<organism evidence="1 2">
    <name type="scientific">Trachymyrmex cornetzi</name>
    <dbReference type="NCBI Taxonomy" id="471704"/>
    <lineage>
        <taxon>Eukaryota</taxon>
        <taxon>Metazoa</taxon>
        <taxon>Ecdysozoa</taxon>
        <taxon>Arthropoda</taxon>
        <taxon>Hexapoda</taxon>
        <taxon>Insecta</taxon>
        <taxon>Pterygota</taxon>
        <taxon>Neoptera</taxon>
        <taxon>Endopterygota</taxon>
        <taxon>Hymenoptera</taxon>
        <taxon>Apocrita</taxon>
        <taxon>Aculeata</taxon>
        <taxon>Formicoidea</taxon>
        <taxon>Formicidae</taxon>
        <taxon>Myrmicinae</taxon>
        <taxon>Trachymyrmex</taxon>
    </lineage>
</organism>
<dbReference type="EMBL" id="KQ980211">
    <property type="protein sequence ID" value="KYN17184.1"/>
    <property type="molecule type" value="Genomic_DNA"/>
</dbReference>
<proteinExistence type="predicted"/>
<accession>A0A151J435</accession>
<protein>
    <submittedName>
        <fullName evidence="1">Uncharacterized protein</fullName>
    </submittedName>
</protein>
<feature type="non-terminal residue" evidence="1">
    <location>
        <position position="1"/>
    </location>
</feature>
<keyword evidence="2" id="KW-1185">Reference proteome</keyword>
<evidence type="ECO:0000313" key="1">
    <source>
        <dbReference type="EMBL" id="KYN17184.1"/>
    </source>
</evidence>
<dbReference type="AlphaFoldDB" id="A0A151J435"/>
<dbReference type="Proteomes" id="UP000078492">
    <property type="component" value="Unassembled WGS sequence"/>
</dbReference>
<gene>
    <name evidence="1" type="ORF">ALC57_10516</name>
</gene>
<reference evidence="1 2" key="1">
    <citation type="submission" date="2015-09" db="EMBL/GenBank/DDBJ databases">
        <title>Trachymyrmex cornetzi WGS genome.</title>
        <authorList>
            <person name="Nygaard S."/>
            <person name="Hu H."/>
            <person name="Boomsma J."/>
            <person name="Zhang G."/>
        </authorList>
    </citation>
    <scope>NUCLEOTIDE SEQUENCE [LARGE SCALE GENOMIC DNA]</scope>
    <source>
        <strain evidence="1">Tcor2-1</strain>
        <tissue evidence="1">Whole body</tissue>
    </source>
</reference>
<evidence type="ECO:0000313" key="2">
    <source>
        <dbReference type="Proteomes" id="UP000078492"/>
    </source>
</evidence>